<evidence type="ECO:0000256" key="9">
    <source>
        <dbReference type="PROSITE-ProRule" id="PRU01384"/>
    </source>
</evidence>
<comment type="function">
    <text evidence="8">A type II topoisomerase that negatively supercoils closed circular double-stranded (ds) DNA in an ATP-dependent manner to modulate DNA topology and maintain chromosomes in an underwound state. Negative supercoiling favors strand separation, and DNA replication, transcription, recombination and repair, all of which involve strand separation. Also able to catalyze the interconversion of other topological isomers of dsDNA rings, including catenanes and knotted rings. Type II topoisomerases break and join 2 DNA strands simultaneously in an ATP-dependent manner.</text>
</comment>
<dbReference type="GO" id="GO:0005737">
    <property type="term" value="C:cytoplasm"/>
    <property type="evidence" value="ECO:0007669"/>
    <property type="project" value="UniProtKB-SubCell"/>
</dbReference>
<dbReference type="GO" id="GO:0006265">
    <property type="term" value="P:DNA topological change"/>
    <property type="evidence" value="ECO:0007669"/>
    <property type="project" value="UniProtKB-UniRule"/>
</dbReference>
<evidence type="ECO:0000256" key="1">
    <source>
        <dbReference type="ARBA" id="ARBA00000185"/>
    </source>
</evidence>
<evidence type="ECO:0000256" key="7">
    <source>
        <dbReference type="ARBA" id="ARBA00023235"/>
    </source>
</evidence>
<dbReference type="InterPro" id="IPR050220">
    <property type="entry name" value="Type_II_DNA_Topoisomerases"/>
</dbReference>
<accession>A0A448ZWG9</accession>
<keyword evidence="6 8" id="KW-0238">DNA-binding</keyword>
<dbReference type="SMART" id="SM00434">
    <property type="entry name" value="TOP4c"/>
    <property type="match status" value="1"/>
</dbReference>
<evidence type="ECO:0000256" key="6">
    <source>
        <dbReference type="ARBA" id="ARBA00023125"/>
    </source>
</evidence>
<keyword evidence="7 8" id="KW-0413">Isomerase</keyword>
<evidence type="ECO:0000256" key="4">
    <source>
        <dbReference type="ARBA" id="ARBA00022840"/>
    </source>
</evidence>
<dbReference type="Pfam" id="PF00521">
    <property type="entry name" value="DNA_topoisoIV"/>
    <property type="match status" value="1"/>
</dbReference>
<dbReference type="NCBIfam" id="NF004043">
    <property type="entry name" value="PRK05560.1"/>
    <property type="match status" value="1"/>
</dbReference>
<proteinExistence type="inferred from homology"/>
<dbReference type="EMBL" id="LR214940">
    <property type="protein sequence ID" value="VEU55608.1"/>
    <property type="molecule type" value="Genomic_DNA"/>
</dbReference>
<keyword evidence="8" id="KW-0963">Cytoplasm</keyword>
<feature type="region of interest" description="Disordered" evidence="10">
    <location>
        <begin position="916"/>
        <end position="940"/>
    </location>
</feature>
<dbReference type="Proteomes" id="UP000290482">
    <property type="component" value="Chromosome"/>
</dbReference>
<keyword evidence="13" id="KW-1185">Reference proteome</keyword>
<dbReference type="InterPro" id="IPR006691">
    <property type="entry name" value="GyrA/parC_rep"/>
</dbReference>
<feature type="domain" description="Topo IIA-type catalytic" evidence="11">
    <location>
        <begin position="116"/>
        <end position="581"/>
    </location>
</feature>
<comment type="subunit">
    <text evidence="8">Heterotetramer, composed of two GyrA and two GyrB chains. In the heterotetramer, GyrA contains the active site tyrosine that forms a transient covalent intermediate with DNA, while GyrB binds cofactors and catalyzes ATP hydrolysis.</text>
</comment>
<evidence type="ECO:0000259" key="11">
    <source>
        <dbReference type="PROSITE" id="PS52040"/>
    </source>
</evidence>
<protein>
    <recommendedName>
        <fullName evidence="8">DNA gyrase subunit A</fullName>
        <ecNumber evidence="8">5.6.2.2</ecNumber>
    </recommendedName>
</protein>
<dbReference type="PANTHER" id="PTHR43493:SF5">
    <property type="entry name" value="DNA GYRASE SUBUNIT A, CHLOROPLASTIC_MITOCHONDRIAL"/>
    <property type="match status" value="1"/>
</dbReference>
<dbReference type="FunFam" id="3.30.1360.40:FF:000002">
    <property type="entry name" value="DNA gyrase subunit A"/>
    <property type="match status" value="1"/>
</dbReference>
<dbReference type="SUPFAM" id="SSF101904">
    <property type="entry name" value="GyrA/ParC C-terminal domain-like"/>
    <property type="match status" value="1"/>
</dbReference>
<dbReference type="CDD" id="cd00187">
    <property type="entry name" value="TOP4c"/>
    <property type="match status" value="1"/>
</dbReference>
<dbReference type="PROSITE" id="PS52040">
    <property type="entry name" value="TOPO_IIA"/>
    <property type="match status" value="1"/>
</dbReference>
<dbReference type="Gene3D" id="3.90.199.10">
    <property type="entry name" value="Topoisomerase II, domain 5"/>
    <property type="match status" value="1"/>
</dbReference>
<dbReference type="Gene3D" id="2.120.10.90">
    <property type="entry name" value="DNA gyrase/topoisomerase IV, subunit A, C-terminal"/>
    <property type="match status" value="1"/>
</dbReference>
<dbReference type="Gene3D" id="1.10.268.10">
    <property type="entry name" value="Topoisomerase, domain 3"/>
    <property type="match status" value="1"/>
</dbReference>
<evidence type="ECO:0000256" key="5">
    <source>
        <dbReference type="ARBA" id="ARBA00023029"/>
    </source>
</evidence>
<evidence type="ECO:0000313" key="13">
    <source>
        <dbReference type="Proteomes" id="UP000290482"/>
    </source>
</evidence>
<sequence length="940" mass="106022">MAENKPKKSNDKKKEELDKKNNKDIEDKELDFVEVEEDEDSKYYDFDDTIKKVFEEPKPEVDDDDEEIAPQEKEGYKVQSQILETEKNGLKPTDLAKVMKSSFIEYAMSVIVSRALPDARDGFKPVHRRILYAMSELGMFYNSPHKKSARIVGEVLGKYHPHGDSSVYEAMVRMAQDFSLRYPLIDGHGNFGSIDGDEAAAMRYTEARMSKIASAMVDGIKKNTVDFIDNYDGSEKEPVVLPARFPNLLISGTSGIAVGMATNIPPHNLNEVIDAVCALARNPEITIDELMEIVLAPDFPTRGIIFNKAGLIEAYKTGRGSITIRSRAHIQDFANGKSKIIITEIPYEVKKTEIMEKIAEHIKNKRIDGIADFKDESNRDGIRITIDIKKTFVPEVILNQLYKLTRLQTNFSFNMIALVNNEPKLLNLKQCLEVYLKHQIDVVTRRLNFDLEKDLARAHILEGLKICIENIDRVIEIIKKSKTDTEAQMGLMKEFALSEVQSKAIVDMRLGRLTGLAIEKMNEELDQVHARIIEYRSILSNQNLLIDLIVKELQEIKQLYGDKRRSEINWDEVGSIDNEDLIPQKDVVITVSSNSYVKRIDLNEYREQKRGGVGASTAKTYNDDDIKDVLVVNTHTDLLIFTDIARVYRVRGYEIPIGTKQSKGSPIINIVPSISKDERIIKILSLDEYKDNMYLVTVSKLGIIKKTKITEYEKINKNGKFALSLNEGDELIDALIAEDGDEIFISGSNSRVNRFNISEVRAMGRTACGVGGMKLDKGDYVVSVSSSKDGKYVFSIGSKGFGKMSLAESYRKTKRNARGVLALNSEKAGRLVYAATVHGTEDLIIMTREGIAIRFSLRDVSIVGRNSKGVKLINIKGRNSQIVGIAKINDESEDREDRELTKEEYIEVTKELEIGIDEEELEQSNSEADIDNDSNESDEE</sequence>
<dbReference type="InterPro" id="IPR013758">
    <property type="entry name" value="Topo_IIA_A/C_ab"/>
</dbReference>
<dbReference type="InterPro" id="IPR005743">
    <property type="entry name" value="GyrA"/>
</dbReference>
<dbReference type="AlphaFoldDB" id="A0A448ZWG9"/>
<dbReference type="PANTHER" id="PTHR43493">
    <property type="entry name" value="DNA GYRASE/TOPOISOMERASE SUBUNIT A"/>
    <property type="match status" value="1"/>
</dbReference>
<dbReference type="InterPro" id="IPR035516">
    <property type="entry name" value="Gyrase/topoIV_suA_C"/>
</dbReference>
<dbReference type="GO" id="GO:0003677">
    <property type="term" value="F:DNA binding"/>
    <property type="evidence" value="ECO:0007669"/>
    <property type="project" value="UniProtKB-UniRule"/>
</dbReference>
<dbReference type="InterPro" id="IPR002205">
    <property type="entry name" value="Topo_IIA_dom_A"/>
</dbReference>
<feature type="region of interest" description="Disordered" evidence="10">
    <location>
        <begin position="1"/>
        <end position="28"/>
    </location>
</feature>
<dbReference type="NCBIfam" id="TIGR01063">
    <property type="entry name" value="gyrA"/>
    <property type="match status" value="1"/>
</dbReference>
<keyword evidence="5 8" id="KW-0799">Topoisomerase</keyword>
<dbReference type="InterPro" id="IPR013757">
    <property type="entry name" value="Topo_IIA_A_a_sf"/>
</dbReference>
<comment type="subcellular location">
    <subcellularLocation>
        <location evidence="8">Cytoplasm</location>
    </subcellularLocation>
</comment>
<feature type="compositionally biased region" description="Basic and acidic residues" evidence="10">
    <location>
        <begin position="1"/>
        <end position="26"/>
    </location>
</feature>
<keyword evidence="3 8" id="KW-0547">Nucleotide-binding</keyword>
<evidence type="ECO:0000313" key="12">
    <source>
        <dbReference type="EMBL" id="VEU55608.1"/>
    </source>
</evidence>
<feature type="short sequence motif" description="GyrA-box" evidence="8">
    <location>
        <begin position="608"/>
        <end position="614"/>
    </location>
</feature>
<dbReference type="HAMAP" id="MF_01897">
    <property type="entry name" value="GyrA"/>
    <property type="match status" value="1"/>
</dbReference>
<evidence type="ECO:0000256" key="3">
    <source>
        <dbReference type="ARBA" id="ARBA00022741"/>
    </source>
</evidence>
<dbReference type="GO" id="GO:0006261">
    <property type="term" value="P:DNA-templated DNA replication"/>
    <property type="evidence" value="ECO:0007669"/>
    <property type="project" value="UniProtKB-UniRule"/>
</dbReference>
<dbReference type="OrthoDB" id="9806486at2"/>
<comment type="catalytic activity">
    <reaction evidence="1 8 9">
        <text>ATP-dependent breakage, passage and rejoining of double-stranded DNA.</text>
        <dbReference type="EC" id="5.6.2.2"/>
    </reaction>
</comment>
<feature type="active site" description="O-(5'-phospho-DNA)-tyrosine intermediate" evidence="8 9">
    <location>
        <position position="204"/>
    </location>
</feature>
<gene>
    <name evidence="12" type="primary">gyrA_1</name>
    <name evidence="8" type="synonym">gyrA</name>
    <name evidence="12" type="ORF">NCTC10112_00319</name>
</gene>
<organism evidence="12 13">
    <name type="scientific">Metamycoplasma orale</name>
    <name type="common">Mycoplasma orale</name>
    <dbReference type="NCBI Taxonomy" id="2121"/>
    <lineage>
        <taxon>Bacteria</taxon>
        <taxon>Bacillati</taxon>
        <taxon>Mycoplasmatota</taxon>
        <taxon>Mycoplasmoidales</taxon>
        <taxon>Metamycoplasmataceae</taxon>
        <taxon>Metamycoplasma</taxon>
    </lineage>
</organism>
<dbReference type="NCBIfam" id="NF004044">
    <property type="entry name" value="PRK05561.1"/>
    <property type="match status" value="1"/>
</dbReference>
<dbReference type="GO" id="GO:0005694">
    <property type="term" value="C:chromosome"/>
    <property type="evidence" value="ECO:0007669"/>
    <property type="project" value="InterPro"/>
</dbReference>
<dbReference type="FunFam" id="3.90.199.10:FF:000001">
    <property type="entry name" value="DNA gyrase subunit A"/>
    <property type="match status" value="1"/>
</dbReference>
<evidence type="ECO:0000256" key="2">
    <source>
        <dbReference type="ARBA" id="ARBA00008263"/>
    </source>
</evidence>
<reference evidence="12 13" key="1">
    <citation type="submission" date="2019-01" db="EMBL/GenBank/DDBJ databases">
        <authorList>
            <consortium name="Pathogen Informatics"/>
        </authorList>
    </citation>
    <scope>NUCLEOTIDE SEQUENCE [LARGE SCALE GENOMIC DNA]</scope>
    <source>
        <strain evidence="12 13">NCTC10112</strain>
    </source>
</reference>
<comment type="miscellaneous">
    <text evidence="8">Few gyrases are as efficient as E.coli at forming negative supercoils. Not all organisms have 2 type II topoisomerases; in organisms with a single type II topoisomerase this enzyme also has to decatenate newly replicated chromosomes.</text>
</comment>
<dbReference type="Gene3D" id="3.30.1360.40">
    <property type="match status" value="1"/>
</dbReference>
<keyword evidence="4 8" id="KW-0067">ATP-binding</keyword>
<evidence type="ECO:0000256" key="8">
    <source>
        <dbReference type="HAMAP-Rule" id="MF_01897"/>
    </source>
</evidence>
<dbReference type="GO" id="GO:0034335">
    <property type="term" value="F:DNA negative supercoiling activity"/>
    <property type="evidence" value="ECO:0007669"/>
    <property type="project" value="UniProtKB-ARBA"/>
</dbReference>
<dbReference type="GO" id="GO:0009330">
    <property type="term" value="C:DNA topoisomerase type II (double strand cut, ATP-hydrolyzing) complex"/>
    <property type="evidence" value="ECO:0007669"/>
    <property type="project" value="TreeGrafter"/>
</dbReference>
<dbReference type="GO" id="GO:0005524">
    <property type="term" value="F:ATP binding"/>
    <property type="evidence" value="ECO:0007669"/>
    <property type="project" value="UniProtKB-UniRule"/>
</dbReference>
<dbReference type="KEGG" id="mob:NCTC10112_00319"/>
<dbReference type="InterPro" id="IPR013760">
    <property type="entry name" value="Topo_IIA-like_dom_sf"/>
</dbReference>
<dbReference type="RefSeq" id="WP_022936002.1">
    <property type="nucleotide sequence ID" value="NZ_LR214940.1"/>
</dbReference>
<dbReference type="SUPFAM" id="SSF56719">
    <property type="entry name" value="Type II DNA topoisomerase"/>
    <property type="match status" value="1"/>
</dbReference>
<dbReference type="FunFam" id="1.10.268.10:FF:000001">
    <property type="entry name" value="DNA gyrase subunit A"/>
    <property type="match status" value="1"/>
</dbReference>
<evidence type="ECO:0000256" key="10">
    <source>
        <dbReference type="SAM" id="MobiDB-lite"/>
    </source>
</evidence>
<dbReference type="Pfam" id="PF03989">
    <property type="entry name" value="DNA_gyraseA_C"/>
    <property type="match status" value="6"/>
</dbReference>
<feature type="region of interest" description="Disordered" evidence="10">
    <location>
        <begin position="56"/>
        <end position="75"/>
    </location>
</feature>
<dbReference type="EC" id="5.6.2.2" evidence="8"/>
<name>A0A448ZWG9_METOS</name>
<comment type="similarity">
    <text evidence="2 8">Belongs to the type II topoisomerase GyrA/ParC subunit family.</text>
</comment>